<feature type="domain" description="F-box" evidence="1">
    <location>
        <begin position="1"/>
        <end position="43"/>
    </location>
</feature>
<dbReference type="Pfam" id="PF08268">
    <property type="entry name" value="FBA_3"/>
    <property type="match status" value="1"/>
</dbReference>
<dbReference type="InterPro" id="IPR017451">
    <property type="entry name" value="F-box-assoc_interact_dom"/>
</dbReference>
<dbReference type="InterPro" id="IPR036047">
    <property type="entry name" value="F-box-like_dom_sf"/>
</dbReference>
<keyword evidence="3" id="KW-1185">Reference proteome</keyword>
<dbReference type="SUPFAM" id="SSF81383">
    <property type="entry name" value="F-box domain"/>
    <property type="match status" value="1"/>
</dbReference>
<dbReference type="NCBIfam" id="TIGR01640">
    <property type="entry name" value="F_box_assoc_1"/>
    <property type="match status" value="1"/>
</dbReference>
<dbReference type="Proteomes" id="UP001634393">
    <property type="component" value="Unassembled WGS sequence"/>
</dbReference>
<accession>A0ABD3SJD8</accession>
<dbReference type="InterPro" id="IPR001810">
    <property type="entry name" value="F-box_dom"/>
</dbReference>
<dbReference type="AlphaFoldDB" id="A0ABD3SJD8"/>
<dbReference type="SMART" id="SM00256">
    <property type="entry name" value="FBOX"/>
    <property type="match status" value="1"/>
</dbReference>
<dbReference type="CDD" id="cd22157">
    <property type="entry name" value="F-box_AtFBW1-like"/>
    <property type="match status" value="1"/>
</dbReference>
<evidence type="ECO:0000313" key="3">
    <source>
        <dbReference type="Proteomes" id="UP001634393"/>
    </source>
</evidence>
<organism evidence="2 3">
    <name type="scientific">Penstemon smallii</name>
    <dbReference type="NCBI Taxonomy" id="265156"/>
    <lineage>
        <taxon>Eukaryota</taxon>
        <taxon>Viridiplantae</taxon>
        <taxon>Streptophyta</taxon>
        <taxon>Embryophyta</taxon>
        <taxon>Tracheophyta</taxon>
        <taxon>Spermatophyta</taxon>
        <taxon>Magnoliopsida</taxon>
        <taxon>eudicotyledons</taxon>
        <taxon>Gunneridae</taxon>
        <taxon>Pentapetalae</taxon>
        <taxon>asterids</taxon>
        <taxon>lamiids</taxon>
        <taxon>Lamiales</taxon>
        <taxon>Plantaginaceae</taxon>
        <taxon>Cheloneae</taxon>
        <taxon>Penstemon</taxon>
    </lineage>
</organism>
<dbReference type="InterPro" id="IPR013187">
    <property type="entry name" value="F-box-assoc_dom_typ3"/>
</dbReference>
<dbReference type="PROSITE" id="PS50181">
    <property type="entry name" value="FBOX"/>
    <property type="match status" value="1"/>
</dbReference>
<comment type="caution">
    <text evidence="2">The sequence shown here is derived from an EMBL/GenBank/DDBJ whole genome shotgun (WGS) entry which is preliminary data.</text>
</comment>
<reference evidence="2 3" key="1">
    <citation type="submission" date="2024-12" db="EMBL/GenBank/DDBJ databases">
        <title>The unique morphological basis and parallel evolutionary history of personate flowers in Penstemon.</title>
        <authorList>
            <person name="Depatie T.H."/>
            <person name="Wessinger C.A."/>
        </authorList>
    </citation>
    <scope>NUCLEOTIDE SEQUENCE [LARGE SCALE GENOMIC DNA]</scope>
    <source>
        <strain evidence="2">WTNN_2</strain>
        <tissue evidence="2">Leaf</tissue>
    </source>
</reference>
<proteinExistence type="predicted"/>
<protein>
    <recommendedName>
        <fullName evidence="1">F-box domain-containing protein</fullName>
    </recommendedName>
</protein>
<evidence type="ECO:0000259" key="1">
    <source>
        <dbReference type="PROSITE" id="PS50181"/>
    </source>
</evidence>
<evidence type="ECO:0000313" key="2">
    <source>
        <dbReference type="EMBL" id="KAL3824595.1"/>
    </source>
</evidence>
<dbReference type="Gene3D" id="1.20.1280.50">
    <property type="match status" value="1"/>
</dbReference>
<dbReference type="PANTHER" id="PTHR31672">
    <property type="entry name" value="BNACNNG10540D PROTEIN"/>
    <property type="match status" value="1"/>
</dbReference>
<dbReference type="InterPro" id="IPR050796">
    <property type="entry name" value="SCF_F-box_component"/>
</dbReference>
<dbReference type="PANTHER" id="PTHR31672:SF13">
    <property type="entry name" value="F-BOX PROTEIN CPR30-LIKE"/>
    <property type="match status" value="1"/>
</dbReference>
<name>A0ABD3SJD8_9LAMI</name>
<gene>
    <name evidence="2" type="ORF">ACJIZ3_020624</name>
</gene>
<dbReference type="EMBL" id="JBJXBP010000006">
    <property type="protein sequence ID" value="KAL3824595.1"/>
    <property type="molecule type" value="Genomic_DNA"/>
</dbReference>
<sequence length="415" mass="47976">MSDVPPELFPDILSRMPVESLLRFRSVCKSWRRIIDNPSFIKMHLHRQMEGGELVLRNYVGTRLYTLSSDSLKCCKSRTNTIWAEPLKSLKLVGVPRIPILPVSSSCHGLILFSHNKQKQKKIWALWNPYTRESLQLPPFDDASYRIIVPSSGVGYDCISDDYKVVRLARFDDPMNSRVRLLETLVYSLKSDCWRRIKYFPDCFFPELGQTGVFVHGALHWMTDFWRHLEIQGVPQGIIAFDLGTENYRMFQFPSALSSPERPNYLDALGGCLLATCSDSVYRLDDYGGEDLWTMLFSFRGMGFGDMRPIAYLKSKGEVLLRCVSDEADKYLWYDIEKKTVKKVSVDGFTECYSSQIWPASLVRLGNNSGFDENNYANCTAKKKRKRSNNDRLELTFTTSDVQKAIYTNNYRNYW</sequence>
<dbReference type="Pfam" id="PF00646">
    <property type="entry name" value="F-box"/>
    <property type="match status" value="1"/>
</dbReference>